<evidence type="ECO:0000313" key="4">
    <source>
        <dbReference type="Proteomes" id="UP000249542"/>
    </source>
</evidence>
<feature type="signal peptide" evidence="2">
    <location>
        <begin position="1"/>
        <end position="23"/>
    </location>
</feature>
<dbReference type="EMBL" id="QKYV01000001">
    <property type="protein sequence ID" value="PZW43827.1"/>
    <property type="molecule type" value="Genomic_DNA"/>
</dbReference>
<name>A0A2W7IWF7_9FLAO</name>
<dbReference type="PANTHER" id="PTHR41339">
    <property type="entry name" value="LIPL48"/>
    <property type="match status" value="1"/>
</dbReference>
<dbReference type="Proteomes" id="UP000249542">
    <property type="component" value="Unassembled WGS sequence"/>
</dbReference>
<evidence type="ECO:0000313" key="3">
    <source>
        <dbReference type="EMBL" id="PZW43827.1"/>
    </source>
</evidence>
<dbReference type="RefSeq" id="WP_111539513.1">
    <property type="nucleotide sequence ID" value="NZ_QKYV01000001.1"/>
</dbReference>
<sequence length="643" mass="65993">MKKAIKNLSILCSVAVLSMTAISCSSDDDSNSDDEGSGEASELNGMITEDTTLDSSTTYNLTGVLSVEEGSKLTIPAGTTINTGTGTDVYVVVQKGAQIDIQGTASSPVKMGPTGSGEWGGLLLLGDAETTAGSNATAEVGGLIYGGTNNEDNSGSIKYLIIEQSGAQINSGSQYNGLTLYAVGSGTTIDNVAILNGTDDGIEFFGGTVNASNVYVENLEDDAIDWTEGWNGTLTNTYVLHTIGGFSTALEADGVNNNPTIVNFTAISQAGGKALQFKANSGATITGLSLSGYDTALDFADNGALSNVQIENELGTLEDADLENTYTGPATVNIADFAWVANAGSDNLLNGSITSDVTLDASITYNLQGILSIENGASLTIPAGTTIETGIGTDVYIAVQKGGQIFIEGTESNPVTMAPTTEGTWGGLLLLGDATTTAGTNATAEVGGLIYGGENDTDNSGSIEYLIIKQSGAQINSDSQYNGLTLYAVGSETVINNVAFIGGDDDGIEFFGGTVSATNVYVKDLQDDAIDWTEGWNGTLTNTYVLHTQSGFSTALEADGVNNNPTIVNFTAVSQADGKALQFKADSGATITGLSLSGYDTTIDMANDGPLSNVQIEGVDADPSMNYDAAATVDASTFAWALN</sequence>
<dbReference type="SUPFAM" id="SSF51126">
    <property type="entry name" value="Pectin lyase-like"/>
    <property type="match status" value="2"/>
</dbReference>
<comment type="caution">
    <text evidence="3">The sequence shown here is derived from an EMBL/GenBank/DDBJ whole genome shotgun (WGS) entry which is preliminary data.</text>
</comment>
<gene>
    <name evidence="3" type="ORF">LX95_00152</name>
</gene>
<protein>
    <submittedName>
        <fullName evidence="3">Uncharacterized protein</fullName>
    </submittedName>
</protein>
<dbReference type="PROSITE" id="PS51257">
    <property type="entry name" value="PROKAR_LIPOPROTEIN"/>
    <property type="match status" value="1"/>
</dbReference>
<dbReference type="InterPro" id="IPR011050">
    <property type="entry name" value="Pectin_lyase_fold/virulence"/>
</dbReference>
<dbReference type="PANTHER" id="PTHR41339:SF1">
    <property type="entry name" value="SECRETED PROTEIN"/>
    <property type="match status" value="1"/>
</dbReference>
<feature type="chain" id="PRO_5015932281" evidence="2">
    <location>
        <begin position="24"/>
        <end position="643"/>
    </location>
</feature>
<reference evidence="3 4" key="1">
    <citation type="submission" date="2018-06" db="EMBL/GenBank/DDBJ databases">
        <title>Genomic Encyclopedia of Archaeal and Bacterial Type Strains, Phase II (KMG-II): from individual species to whole genera.</title>
        <authorList>
            <person name="Goeker M."/>
        </authorList>
    </citation>
    <scope>NUCLEOTIDE SEQUENCE [LARGE SCALE GENOMIC DNA]</scope>
    <source>
        <strain evidence="3 4">DSM 15361</strain>
    </source>
</reference>
<evidence type="ECO:0000256" key="2">
    <source>
        <dbReference type="SAM" id="SignalP"/>
    </source>
</evidence>
<evidence type="ECO:0000256" key="1">
    <source>
        <dbReference type="SAM" id="MobiDB-lite"/>
    </source>
</evidence>
<feature type="compositionally biased region" description="Acidic residues" evidence="1">
    <location>
        <begin position="26"/>
        <end position="37"/>
    </location>
</feature>
<dbReference type="AlphaFoldDB" id="A0A2W7IWF7"/>
<keyword evidence="2" id="KW-0732">Signal</keyword>
<keyword evidence="4" id="KW-1185">Reference proteome</keyword>
<proteinExistence type="predicted"/>
<accession>A0A2W7IWF7</accession>
<feature type="region of interest" description="Disordered" evidence="1">
    <location>
        <begin position="24"/>
        <end position="51"/>
    </location>
</feature>
<organism evidence="3 4">
    <name type="scientific">Mesonia algae</name>
    <dbReference type="NCBI Taxonomy" id="213248"/>
    <lineage>
        <taxon>Bacteria</taxon>
        <taxon>Pseudomonadati</taxon>
        <taxon>Bacteroidota</taxon>
        <taxon>Flavobacteriia</taxon>
        <taxon>Flavobacteriales</taxon>
        <taxon>Flavobacteriaceae</taxon>
        <taxon>Mesonia</taxon>
    </lineage>
</organism>